<keyword evidence="2" id="KW-1185">Reference proteome</keyword>
<gene>
    <name evidence="1" type="ORF">AWW68_19350</name>
</gene>
<sequence>MNNERFIGLLEMKLIGMISAHRLITEFDNSSVDHYQREVDMLKNRISLLKAENEIDASDAPDVKHDAYADVRNLECEADSTDTVAHTSSAALETRIDLENLCVCTSPNFHKEPRTGNIICLKCTNLHITHLNE</sequence>
<accession>A0A150XCK9</accession>
<name>A0A150XCK9_9BACT</name>
<dbReference type="AlphaFoldDB" id="A0A150XCK9"/>
<dbReference type="RefSeq" id="WP_068218868.1">
    <property type="nucleotide sequence ID" value="NZ_CP139724.1"/>
</dbReference>
<dbReference type="STRING" id="333140.AWW68_19350"/>
<proteinExistence type="predicted"/>
<evidence type="ECO:0000313" key="2">
    <source>
        <dbReference type="Proteomes" id="UP000075606"/>
    </source>
</evidence>
<reference evidence="1 2" key="1">
    <citation type="submission" date="2016-01" db="EMBL/GenBank/DDBJ databases">
        <title>Genome sequencing of Roseivirga spongicola UST030701-084.</title>
        <authorList>
            <person name="Selvaratnam C."/>
            <person name="Thevarajoo S."/>
            <person name="Goh K.M."/>
            <person name="Ee R."/>
            <person name="Chan K.-G."/>
            <person name="Chong C.S."/>
        </authorList>
    </citation>
    <scope>NUCLEOTIDE SEQUENCE [LARGE SCALE GENOMIC DNA]</scope>
    <source>
        <strain evidence="1 2">UST030701-084</strain>
    </source>
</reference>
<evidence type="ECO:0000313" key="1">
    <source>
        <dbReference type="EMBL" id="KYG76404.1"/>
    </source>
</evidence>
<dbReference type="Proteomes" id="UP000075606">
    <property type="component" value="Unassembled WGS sequence"/>
</dbReference>
<protein>
    <submittedName>
        <fullName evidence="1">Uncharacterized protein</fullName>
    </submittedName>
</protein>
<dbReference type="EMBL" id="LRPC01000006">
    <property type="protein sequence ID" value="KYG76404.1"/>
    <property type="molecule type" value="Genomic_DNA"/>
</dbReference>
<organism evidence="1 2">
    <name type="scientific">Roseivirga spongicola</name>
    <dbReference type="NCBI Taxonomy" id="333140"/>
    <lineage>
        <taxon>Bacteria</taxon>
        <taxon>Pseudomonadati</taxon>
        <taxon>Bacteroidota</taxon>
        <taxon>Cytophagia</taxon>
        <taxon>Cytophagales</taxon>
        <taxon>Roseivirgaceae</taxon>
        <taxon>Roseivirga</taxon>
    </lineage>
</organism>
<comment type="caution">
    <text evidence="1">The sequence shown here is derived from an EMBL/GenBank/DDBJ whole genome shotgun (WGS) entry which is preliminary data.</text>
</comment>